<protein>
    <submittedName>
        <fullName evidence="2">Methyltransferase domain-containing protein</fullName>
    </submittedName>
</protein>
<dbReference type="GO" id="GO:0032259">
    <property type="term" value="P:methylation"/>
    <property type="evidence" value="ECO:0007669"/>
    <property type="project" value="UniProtKB-KW"/>
</dbReference>
<proteinExistence type="predicted"/>
<dbReference type="SUPFAM" id="SSF53335">
    <property type="entry name" value="S-adenosyl-L-methionine-dependent methyltransferases"/>
    <property type="match status" value="1"/>
</dbReference>
<name>A0A9D1XBC8_9FIRM</name>
<comment type="caution">
    <text evidence="2">The sequence shown here is derived from an EMBL/GenBank/DDBJ whole genome shotgun (WGS) entry which is preliminary data.</text>
</comment>
<evidence type="ECO:0000313" key="2">
    <source>
        <dbReference type="EMBL" id="HIX76403.1"/>
    </source>
</evidence>
<dbReference type="InterPro" id="IPR029063">
    <property type="entry name" value="SAM-dependent_MTases_sf"/>
</dbReference>
<sequence length="113" mass="12575">MAVFINCIGDRSAALREVYRVLKPGGLLVSLNGFVTREALAALPEHAQQELLDKYPEAFDNLYEDTVLAGFQKMDSVVQGVWYTGEDDSGIADLARKLGVNVPFTEYVRFCEK</sequence>
<keyword evidence="2" id="KW-0808">Transferase</keyword>
<dbReference type="Gene3D" id="3.40.50.150">
    <property type="entry name" value="Vaccinia Virus protein VP39"/>
    <property type="match status" value="1"/>
</dbReference>
<dbReference type="Pfam" id="PF08241">
    <property type="entry name" value="Methyltransf_11"/>
    <property type="match status" value="1"/>
</dbReference>
<evidence type="ECO:0000259" key="1">
    <source>
        <dbReference type="Pfam" id="PF08241"/>
    </source>
</evidence>
<keyword evidence="2" id="KW-0489">Methyltransferase</keyword>
<dbReference type="InterPro" id="IPR013216">
    <property type="entry name" value="Methyltransf_11"/>
</dbReference>
<organism evidence="2 3">
    <name type="scientific">Candidatus Fusicatenibacter merdavium</name>
    <dbReference type="NCBI Taxonomy" id="2838600"/>
    <lineage>
        <taxon>Bacteria</taxon>
        <taxon>Bacillati</taxon>
        <taxon>Bacillota</taxon>
        <taxon>Clostridia</taxon>
        <taxon>Lachnospirales</taxon>
        <taxon>Lachnospiraceae</taxon>
        <taxon>Fusicatenibacter</taxon>
    </lineage>
</organism>
<dbReference type="AlphaFoldDB" id="A0A9D1XBC8"/>
<dbReference type="GO" id="GO:0008757">
    <property type="term" value="F:S-adenosylmethionine-dependent methyltransferase activity"/>
    <property type="evidence" value="ECO:0007669"/>
    <property type="project" value="InterPro"/>
</dbReference>
<reference evidence="2" key="1">
    <citation type="journal article" date="2021" name="PeerJ">
        <title>Extensive microbial diversity within the chicken gut microbiome revealed by metagenomics and culture.</title>
        <authorList>
            <person name="Gilroy R."/>
            <person name="Ravi A."/>
            <person name="Getino M."/>
            <person name="Pursley I."/>
            <person name="Horton D.L."/>
            <person name="Alikhan N.F."/>
            <person name="Baker D."/>
            <person name="Gharbi K."/>
            <person name="Hall N."/>
            <person name="Watson M."/>
            <person name="Adriaenssens E.M."/>
            <person name="Foster-Nyarko E."/>
            <person name="Jarju S."/>
            <person name="Secka A."/>
            <person name="Antonio M."/>
            <person name="Oren A."/>
            <person name="Chaudhuri R.R."/>
            <person name="La Ragione R."/>
            <person name="Hildebrand F."/>
            <person name="Pallen M.J."/>
        </authorList>
    </citation>
    <scope>NUCLEOTIDE SEQUENCE</scope>
    <source>
        <strain evidence="2">CHK183-1962</strain>
    </source>
</reference>
<reference evidence="2" key="2">
    <citation type="submission" date="2021-04" db="EMBL/GenBank/DDBJ databases">
        <authorList>
            <person name="Gilroy R."/>
        </authorList>
    </citation>
    <scope>NUCLEOTIDE SEQUENCE</scope>
    <source>
        <strain evidence="2">CHK183-1962</strain>
    </source>
</reference>
<evidence type="ECO:0000313" key="3">
    <source>
        <dbReference type="Proteomes" id="UP000886890"/>
    </source>
</evidence>
<dbReference type="EMBL" id="DXEK01000037">
    <property type="protein sequence ID" value="HIX76403.1"/>
    <property type="molecule type" value="Genomic_DNA"/>
</dbReference>
<accession>A0A9D1XBC8</accession>
<feature type="domain" description="Methyltransferase type 11" evidence="1">
    <location>
        <begin position="5"/>
        <end position="29"/>
    </location>
</feature>
<dbReference type="Proteomes" id="UP000886890">
    <property type="component" value="Unassembled WGS sequence"/>
</dbReference>
<gene>
    <name evidence="2" type="ORF">H9734_02225</name>
</gene>